<dbReference type="Proteomes" id="UP000799439">
    <property type="component" value="Unassembled WGS sequence"/>
</dbReference>
<name>A0A9P4IXM1_9PEZI</name>
<evidence type="ECO:0000313" key="1">
    <source>
        <dbReference type="EMBL" id="KAF2148623.1"/>
    </source>
</evidence>
<comment type="caution">
    <text evidence="1">The sequence shown here is derived from an EMBL/GenBank/DDBJ whole genome shotgun (WGS) entry which is preliminary data.</text>
</comment>
<sequence>MPTRLSLIEQRSQLRLRGCKATRLRDSLKLYDQDRIQKAICDLSRQFCRPIHFGLQGYLNGTLSKASKLLYVEAWNRGVPSPCKSNFRIDSCHLINHVLQTTTKQEICQNRDVRFSHILLPHMHEVWHFVLPLRKRPTLALYKKGCWQFTERSKRDEGSDHQEGRSDLCFDFHHKQLDHVRYEAPLMFVNHEACSVARARFGPQPIRPCNVEGRSYPCFKHCFDPDNDALYIDPDQWEDFLDEPDSLLWEPSVTERFIDHGPGLLKVAIPEVLLAQENIQDTRLPELFTVFGNLQVLFIVLGSLPDLRTKTNPSSVTNCWDIEDDTTEILTWDQEKREFDYSGHQGGPLSKLKVVTKERIGAEAHRSCEQTFEIRTVSIIRRLF</sequence>
<protein>
    <submittedName>
        <fullName evidence="1">Uncharacterized protein</fullName>
    </submittedName>
</protein>
<organism evidence="1 2">
    <name type="scientific">Myriangium duriaei CBS 260.36</name>
    <dbReference type="NCBI Taxonomy" id="1168546"/>
    <lineage>
        <taxon>Eukaryota</taxon>
        <taxon>Fungi</taxon>
        <taxon>Dikarya</taxon>
        <taxon>Ascomycota</taxon>
        <taxon>Pezizomycotina</taxon>
        <taxon>Dothideomycetes</taxon>
        <taxon>Dothideomycetidae</taxon>
        <taxon>Myriangiales</taxon>
        <taxon>Myriangiaceae</taxon>
        <taxon>Myriangium</taxon>
    </lineage>
</organism>
<gene>
    <name evidence="1" type="ORF">K461DRAFT_316379</name>
</gene>
<dbReference type="OrthoDB" id="3546385at2759"/>
<keyword evidence="2" id="KW-1185">Reference proteome</keyword>
<proteinExistence type="predicted"/>
<dbReference type="AlphaFoldDB" id="A0A9P4IXM1"/>
<evidence type="ECO:0000313" key="2">
    <source>
        <dbReference type="Proteomes" id="UP000799439"/>
    </source>
</evidence>
<accession>A0A9P4IXM1</accession>
<reference evidence="1" key="1">
    <citation type="journal article" date="2020" name="Stud. Mycol.">
        <title>101 Dothideomycetes genomes: a test case for predicting lifestyles and emergence of pathogens.</title>
        <authorList>
            <person name="Haridas S."/>
            <person name="Albert R."/>
            <person name="Binder M."/>
            <person name="Bloem J."/>
            <person name="Labutti K."/>
            <person name="Salamov A."/>
            <person name="Andreopoulos B."/>
            <person name="Baker S."/>
            <person name="Barry K."/>
            <person name="Bills G."/>
            <person name="Bluhm B."/>
            <person name="Cannon C."/>
            <person name="Castanera R."/>
            <person name="Culley D."/>
            <person name="Daum C."/>
            <person name="Ezra D."/>
            <person name="Gonzalez J."/>
            <person name="Henrissat B."/>
            <person name="Kuo A."/>
            <person name="Liang C."/>
            <person name="Lipzen A."/>
            <person name="Lutzoni F."/>
            <person name="Magnuson J."/>
            <person name="Mondo S."/>
            <person name="Nolan M."/>
            <person name="Ohm R."/>
            <person name="Pangilinan J."/>
            <person name="Park H.-J."/>
            <person name="Ramirez L."/>
            <person name="Alfaro M."/>
            <person name="Sun H."/>
            <person name="Tritt A."/>
            <person name="Yoshinaga Y."/>
            <person name="Zwiers L.-H."/>
            <person name="Turgeon B."/>
            <person name="Goodwin S."/>
            <person name="Spatafora J."/>
            <person name="Crous P."/>
            <person name="Grigoriev I."/>
        </authorList>
    </citation>
    <scope>NUCLEOTIDE SEQUENCE</scope>
    <source>
        <strain evidence="1">CBS 260.36</strain>
    </source>
</reference>
<dbReference type="EMBL" id="ML996093">
    <property type="protein sequence ID" value="KAF2148623.1"/>
    <property type="molecule type" value="Genomic_DNA"/>
</dbReference>